<protein>
    <submittedName>
        <fullName evidence="1">Uncharacterized protein</fullName>
    </submittedName>
</protein>
<comment type="caution">
    <text evidence="1">The sequence shown here is derived from an EMBL/GenBank/DDBJ whole genome shotgun (WGS) entry which is preliminary data.</text>
</comment>
<organism evidence="1 2">
    <name type="scientific">Butyricicoccus porcorum</name>
    <dbReference type="NCBI Taxonomy" id="1945634"/>
    <lineage>
        <taxon>Bacteria</taxon>
        <taxon>Bacillati</taxon>
        <taxon>Bacillota</taxon>
        <taxon>Clostridia</taxon>
        <taxon>Eubacteriales</taxon>
        <taxon>Butyricicoccaceae</taxon>
        <taxon>Butyricicoccus</taxon>
    </lineage>
</organism>
<proteinExistence type="predicted"/>
<dbReference type="EMBL" id="NHOC01000001">
    <property type="protein sequence ID" value="OUM21826.1"/>
    <property type="molecule type" value="Genomic_DNA"/>
</dbReference>
<keyword evidence="2" id="KW-1185">Reference proteome</keyword>
<dbReference type="AlphaFoldDB" id="A0A252F7U7"/>
<accession>A0A252F7U7</accession>
<sequence>MRIFFSAVLYGLHVHAMRTGKTKGYIFTKIEKDLPEFLLKKQRKNTELLRGKACLMGMVVIK</sequence>
<name>A0A252F7U7_9FIRM</name>
<gene>
    <name evidence="1" type="ORF">CBW42_00965</name>
</gene>
<evidence type="ECO:0000313" key="1">
    <source>
        <dbReference type="EMBL" id="OUM21826.1"/>
    </source>
</evidence>
<evidence type="ECO:0000313" key="2">
    <source>
        <dbReference type="Proteomes" id="UP000194903"/>
    </source>
</evidence>
<dbReference type="Proteomes" id="UP000194903">
    <property type="component" value="Unassembled WGS sequence"/>
</dbReference>
<reference evidence="1 2" key="1">
    <citation type="submission" date="2017-05" db="EMBL/GenBank/DDBJ databases">
        <title>Butyricicoccus porcorum sp. nov. a butyrate-producing bacterium from the swine intestinal tract.</title>
        <authorList>
            <person name="Trachsel J."/>
            <person name="Humphrey S."/>
            <person name="Allen H.K."/>
        </authorList>
    </citation>
    <scope>NUCLEOTIDE SEQUENCE [LARGE SCALE GENOMIC DNA]</scope>
    <source>
        <strain evidence="1">BB10</strain>
    </source>
</reference>